<comment type="caution">
    <text evidence="2">The sequence shown here is derived from an EMBL/GenBank/DDBJ whole genome shotgun (WGS) entry which is preliminary data.</text>
</comment>
<evidence type="ECO:0000313" key="2">
    <source>
        <dbReference type="EMBL" id="MFH6771867.1"/>
    </source>
</evidence>
<dbReference type="EC" id="2.4.-.-" evidence="2"/>
<sequence>MSIELSVLLITYNNELHIRETLDSLVQQSCDFNFEIAVGDDKSTDKTFEIIRAYATEYPGLFNIQQNRSQLGILGNLKTTLDRCNGRLIFNFDGDDIVKSKEALQKFVDTFKQKPEIGFVDSGYDRLLNEENKIIPFSNRSSIFASKETYKNLIKLGQVIPVGMCFKKDLIYQYVDFDYYMGQNITIEDYPILVDMVMHCDFERIEESLHIYRVHSSSYSHKKSFERIYFLNNQMLKLFNHFHKKYHFSKSLVETYVETHHKSVLFNAGKYENKNAGRESFNSIKNKSIRDYIHYWASQYPIVGRLIRLKKAFYSVLKKSLGSRM</sequence>
<dbReference type="RefSeq" id="WP_344741077.1">
    <property type="nucleotide sequence ID" value="NZ_BAABAY010000002.1"/>
</dbReference>
<evidence type="ECO:0000313" key="3">
    <source>
        <dbReference type="Proteomes" id="UP001610100"/>
    </source>
</evidence>
<dbReference type="EMBL" id="JBAWKB010000002">
    <property type="protein sequence ID" value="MFH6771867.1"/>
    <property type="molecule type" value="Genomic_DNA"/>
</dbReference>
<evidence type="ECO:0000259" key="1">
    <source>
        <dbReference type="Pfam" id="PF00535"/>
    </source>
</evidence>
<organism evidence="2 3">
    <name type="scientific">Gaetbulibacter aestuarii</name>
    <dbReference type="NCBI Taxonomy" id="1502358"/>
    <lineage>
        <taxon>Bacteria</taxon>
        <taxon>Pseudomonadati</taxon>
        <taxon>Bacteroidota</taxon>
        <taxon>Flavobacteriia</taxon>
        <taxon>Flavobacteriales</taxon>
        <taxon>Flavobacteriaceae</taxon>
        <taxon>Gaetbulibacter</taxon>
    </lineage>
</organism>
<feature type="domain" description="Glycosyltransferase 2-like" evidence="1">
    <location>
        <begin position="6"/>
        <end position="133"/>
    </location>
</feature>
<reference evidence="2 3" key="1">
    <citation type="submission" date="2024-02" db="EMBL/GenBank/DDBJ databases">
        <title>A Gaetbulibacter species isolated from tidal flats and genomic insights of their niches.</title>
        <authorList>
            <person name="Ye Y."/>
        </authorList>
    </citation>
    <scope>NUCLEOTIDE SEQUENCE [LARGE SCALE GENOMIC DNA]</scope>
    <source>
        <strain evidence="2 3">KYW382</strain>
    </source>
</reference>
<accession>A0ABW7N2T7</accession>
<keyword evidence="2" id="KW-0328">Glycosyltransferase</keyword>
<gene>
    <name evidence="2" type="ORF">V8G58_07955</name>
</gene>
<protein>
    <submittedName>
        <fullName evidence="2">Glycosyltransferase</fullName>
        <ecNumber evidence="2">2.4.-.-</ecNumber>
    </submittedName>
</protein>
<dbReference type="PANTHER" id="PTHR22916">
    <property type="entry name" value="GLYCOSYLTRANSFERASE"/>
    <property type="match status" value="1"/>
</dbReference>
<proteinExistence type="predicted"/>
<dbReference type="InterPro" id="IPR001173">
    <property type="entry name" value="Glyco_trans_2-like"/>
</dbReference>
<dbReference type="SUPFAM" id="SSF53448">
    <property type="entry name" value="Nucleotide-diphospho-sugar transferases"/>
    <property type="match status" value="1"/>
</dbReference>
<dbReference type="Pfam" id="PF00535">
    <property type="entry name" value="Glycos_transf_2"/>
    <property type="match status" value="1"/>
</dbReference>
<dbReference type="Proteomes" id="UP001610100">
    <property type="component" value="Unassembled WGS sequence"/>
</dbReference>
<dbReference type="PANTHER" id="PTHR22916:SF3">
    <property type="entry name" value="UDP-GLCNAC:BETAGAL BETA-1,3-N-ACETYLGLUCOSAMINYLTRANSFERASE-LIKE PROTEIN 1"/>
    <property type="match status" value="1"/>
</dbReference>
<dbReference type="InterPro" id="IPR029044">
    <property type="entry name" value="Nucleotide-diphossugar_trans"/>
</dbReference>
<dbReference type="GO" id="GO:0016757">
    <property type="term" value="F:glycosyltransferase activity"/>
    <property type="evidence" value="ECO:0007669"/>
    <property type="project" value="UniProtKB-KW"/>
</dbReference>
<dbReference type="Gene3D" id="3.90.550.10">
    <property type="entry name" value="Spore Coat Polysaccharide Biosynthesis Protein SpsA, Chain A"/>
    <property type="match status" value="1"/>
</dbReference>
<keyword evidence="2" id="KW-0808">Transferase</keyword>
<keyword evidence="3" id="KW-1185">Reference proteome</keyword>
<name>A0ABW7N2T7_9FLAO</name>